<keyword evidence="2" id="KW-1185">Reference proteome</keyword>
<dbReference type="Proteomes" id="UP001218218">
    <property type="component" value="Unassembled WGS sequence"/>
</dbReference>
<evidence type="ECO:0000313" key="2">
    <source>
        <dbReference type="Proteomes" id="UP001218218"/>
    </source>
</evidence>
<gene>
    <name evidence="1" type="ORF">DFH08DRAFT_809297</name>
</gene>
<proteinExistence type="predicted"/>
<name>A0AAD7A1E2_9AGAR</name>
<dbReference type="EMBL" id="JARIHO010000019">
    <property type="protein sequence ID" value="KAJ7347564.1"/>
    <property type="molecule type" value="Genomic_DNA"/>
</dbReference>
<comment type="caution">
    <text evidence="1">The sequence shown here is derived from an EMBL/GenBank/DDBJ whole genome shotgun (WGS) entry which is preliminary data.</text>
</comment>
<organism evidence="1 2">
    <name type="scientific">Mycena albidolilacea</name>
    <dbReference type="NCBI Taxonomy" id="1033008"/>
    <lineage>
        <taxon>Eukaryota</taxon>
        <taxon>Fungi</taxon>
        <taxon>Dikarya</taxon>
        <taxon>Basidiomycota</taxon>
        <taxon>Agaricomycotina</taxon>
        <taxon>Agaricomycetes</taxon>
        <taxon>Agaricomycetidae</taxon>
        <taxon>Agaricales</taxon>
        <taxon>Marasmiineae</taxon>
        <taxon>Mycenaceae</taxon>
        <taxon>Mycena</taxon>
    </lineage>
</organism>
<protein>
    <submittedName>
        <fullName evidence="1">Uncharacterized protein</fullName>
    </submittedName>
</protein>
<dbReference type="AlphaFoldDB" id="A0AAD7A1E2"/>
<accession>A0AAD7A1E2</accession>
<sequence length="224" mass="25302">MTRCAPNLGIPCVRSRAARSREGIYVWNHGIVELKRHLEMNLKPPQNALSILGSAALHHEHFELEPRLNEKRWKQERRGGNILFARKNAPPHIFARLDPLLERPLMGTRTAKAPDWAGSPHARVIIIGDLYPATTSGARARVWVDGPWRGDWRHLHHDFCSAEENTNPQRKSSALDFEEKESVQACRRVRMDAPAENAGPYATHAAAALDLFEVVPRLLYNPPA</sequence>
<evidence type="ECO:0000313" key="1">
    <source>
        <dbReference type="EMBL" id="KAJ7347564.1"/>
    </source>
</evidence>
<reference evidence="1" key="1">
    <citation type="submission" date="2023-03" db="EMBL/GenBank/DDBJ databases">
        <title>Massive genome expansion in bonnet fungi (Mycena s.s.) driven by repeated elements and novel gene families across ecological guilds.</title>
        <authorList>
            <consortium name="Lawrence Berkeley National Laboratory"/>
            <person name="Harder C.B."/>
            <person name="Miyauchi S."/>
            <person name="Viragh M."/>
            <person name="Kuo A."/>
            <person name="Thoen E."/>
            <person name="Andreopoulos B."/>
            <person name="Lu D."/>
            <person name="Skrede I."/>
            <person name="Drula E."/>
            <person name="Henrissat B."/>
            <person name="Morin E."/>
            <person name="Kohler A."/>
            <person name="Barry K."/>
            <person name="LaButti K."/>
            <person name="Morin E."/>
            <person name="Salamov A."/>
            <person name="Lipzen A."/>
            <person name="Mereny Z."/>
            <person name="Hegedus B."/>
            <person name="Baldrian P."/>
            <person name="Stursova M."/>
            <person name="Weitz H."/>
            <person name="Taylor A."/>
            <person name="Grigoriev I.V."/>
            <person name="Nagy L.G."/>
            <person name="Martin F."/>
            <person name="Kauserud H."/>
        </authorList>
    </citation>
    <scope>NUCLEOTIDE SEQUENCE</scope>
    <source>
        <strain evidence="1">CBHHK002</strain>
    </source>
</reference>